<name>A0A9Q3IKG6_9BASI</name>
<keyword evidence="2" id="KW-1185">Reference proteome</keyword>
<evidence type="ECO:0000313" key="1">
    <source>
        <dbReference type="EMBL" id="MBW0544137.1"/>
    </source>
</evidence>
<gene>
    <name evidence="1" type="ORF">O181_083852</name>
</gene>
<dbReference type="AlphaFoldDB" id="A0A9Q3IKG6"/>
<proteinExistence type="predicted"/>
<accession>A0A9Q3IKG6</accession>
<organism evidence="1 2">
    <name type="scientific">Austropuccinia psidii MF-1</name>
    <dbReference type="NCBI Taxonomy" id="1389203"/>
    <lineage>
        <taxon>Eukaryota</taxon>
        <taxon>Fungi</taxon>
        <taxon>Dikarya</taxon>
        <taxon>Basidiomycota</taxon>
        <taxon>Pucciniomycotina</taxon>
        <taxon>Pucciniomycetes</taxon>
        <taxon>Pucciniales</taxon>
        <taxon>Sphaerophragmiaceae</taxon>
        <taxon>Austropuccinia</taxon>
    </lineage>
</organism>
<comment type="caution">
    <text evidence="1">The sequence shown here is derived from an EMBL/GenBank/DDBJ whole genome shotgun (WGS) entry which is preliminary data.</text>
</comment>
<dbReference type="Proteomes" id="UP000765509">
    <property type="component" value="Unassembled WGS sequence"/>
</dbReference>
<evidence type="ECO:0000313" key="2">
    <source>
        <dbReference type="Proteomes" id="UP000765509"/>
    </source>
</evidence>
<protein>
    <submittedName>
        <fullName evidence="1">Uncharacterized protein</fullName>
    </submittedName>
</protein>
<sequence>MQTEQGDGLRLKFERRSVPVPVCEQAAWDCDSTKPATERISVYSLRSGCVGELAGTHVAHALAACAFWGVELLAQWGVLDMILEISKGLWPLPCSWQRRIPYGGDPSTAAYSAELTWLRASRRLSCVWNLAGRHC</sequence>
<reference evidence="1" key="1">
    <citation type="submission" date="2021-03" db="EMBL/GenBank/DDBJ databases">
        <title>Draft genome sequence of rust myrtle Austropuccinia psidii MF-1, a brazilian biotype.</title>
        <authorList>
            <person name="Quecine M.C."/>
            <person name="Pachon D.M.R."/>
            <person name="Bonatelli M.L."/>
            <person name="Correr F.H."/>
            <person name="Franceschini L.M."/>
            <person name="Leite T.F."/>
            <person name="Margarido G.R.A."/>
            <person name="Almeida C.A."/>
            <person name="Ferrarezi J.A."/>
            <person name="Labate C.A."/>
        </authorList>
    </citation>
    <scope>NUCLEOTIDE SEQUENCE</scope>
    <source>
        <strain evidence="1">MF-1</strain>
    </source>
</reference>
<dbReference type="EMBL" id="AVOT02048940">
    <property type="protein sequence ID" value="MBW0544137.1"/>
    <property type="molecule type" value="Genomic_DNA"/>
</dbReference>